<feature type="compositionally biased region" description="Low complexity" evidence="1">
    <location>
        <begin position="87"/>
        <end position="100"/>
    </location>
</feature>
<dbReference type="EMBL" id="GBRH01176452">
    <property type="protein sequence ID" value="JAE21444.1"/>
    <property type="molecule type" value="Transcribed_RNA"/>
</dbReference>
<proteinExistence type="predicted"/>
<name>A0A0A9GDA4_ARUDO</name>
<dbReference type="AlphaFoldDB" id="A0A0A9GDA4"/>
<evidence type="ECO:0000256" key="1">
    <source>
        <dbReference type="SAM" id="MobiDB-lite"/>
    </source>
</evidence>
<protein>
    <submittedName>
        <fullName evidence="2">Uncharacterized protein</fullName>
    </submittedName>
</protein>
<sequence>MGNRRTPKAGRGALLSLGERRERGDWIPPRISTGNWKRRNRVGQPAAARGGTAATISQPSALRQRGTRNQGSNSDALTNRGERTRRGAAGAARRGALGCEGLERGEGEWAELD</sequence>
<organism evidence="2">
    <name type="scientific">Arundo donax</name>
    <name type="common">Giant reed</name>
    <name type="synonym">Donax arundinaceus</name>
    <dbReference type="NCBI Taxonomy" id="35708"/>
    <lineage>
        <taxon>Eukaryota</taxon>
        <taxon>Viridiplantae</taxon>
        <taxon>Streptophyta</taxon>
        <taxon>Embryophyta</taxon>
        <taxon>Tracheophyta</taxon>
        <taxon>Spermatophyta</taxon>
        <taxon>Magnoliopsida</taxon>
        <taxon>Liliopsida</taxon>
        <taxon>Poales</taxon>
        <taxon>Poaceae</taxon>
        <taxon>PACMAD clade</taxon>
        <taxon>Arundinoideae</taxon>
        <taxon>Arundineae</taxon>
        <taxon>Arundo</taxon>
    </lineage>
</organism>
<evidence type="ECO:0000313" key="2">
    <source>
        <dbReference type="EMBL" id="JAE21444.1"/>
    </source>
</evidence>
<accession>A0A0A9GDA4</accession>
<reference evidence="2" key="2">
    <citation type="journal article" date="2015" name="Data Brief">
        <title>Shoot transcriptome of the giant reed, Arundo donax.</title>
        <authorList>
            <person name="Barrero R.A."/>
            <person name="Guerrero F.D."/>
            <person name="Moolhuijzen P."/>
            <person name="Goolsby J.A."/>
            <person name="Tidwell J."/>
            <person name="Bellgard S.E."/>
            <person name="Bellgard M.I."/>
        </authorList>
    </citation>
    <scope>NUCLEOTIDE SEQUENCE</scope>
    <source>
        <tissue evidence="2">Shoot tissue taken approximately 20 cm above the soil surface</tissue>
    </source>
</reference>
<feature type="region of interest" description="Disordered" evidence="1">
    <location>
        <begin position="1"/>
        <end position="113"/>
    </location>
</feature>
<feature type="compositionally biased region" description="Polar residues" evidence="1">
    <location>
        <begin position="54"/>
        <end position="77"/>
    </location>
</feature>
<reference evidence="2" key="1">
    <citation type="submission" date="2014-09" db="EMBL/GenBank/DDBJ databases">
        <authorList>
            <person name="Magalhaes I.L.F."/>
            <person name="Oliveira U."/>
            <person name="Santos F.R."/>
            <person name="Vidigal T.H.D.A."/>
            <person name="Brescovit A.D."/>
            <person name="Santos A.J."/>
        </authorList>
    </citation>
    <scope>NUCLEOTIDE SEQUENCE</scope>
    <source>
        <tissue evidence="2">Shoot tissue taken approximately 20 cm above the soil surface</tissue>
    </source>
</reference>